<dbReference type="PATRIC" id="fig|363754.4.peg.5464"/>
<dbReference type="GO" id="GO:0003700">
    <property type="term" value="F:DNA-binding transcription factor activity"/>
    <property type="evidence" value="ECO:0007669"/>
    <property type="project" value="InterPro"/>
</dbReference>
<name>N6UUL0_9HYPH</name>
<dbReference type="RefSeq" id="WP_004125436.1">
    <property type="nucleotide sequence ID" value="NZ_AQHN01000084.1"/>
</dbReference>
<dbReference type="InterPro" id="IPR039422">
    <property type="entry name" value="MarR/SlyA-like"/>
</dbReference>
<dbReference type="SMART" id="SM00347">
    <property type="entry name" value="HTH_MARR"/>
    <property type="match status" value="1"/>
</dbReference>
<gene>
    <name evidence="2" type="ORF">RHSP_53040</name>
</gene>
<keyword evidence="3" id="KW-1185">Reference proteome</keyword>
<evidence type="ECO:0000313" key="3">
    <source>
        <dbReference type="Proteomes" id="UP000012429"/>
    </source>
</evidence>
<dbReference type="PROSITE" id="PS50995">
    <property type="entry name" value="HTH_MARR_2"/>
    <property type="match status" value="1"/>
</dbReference>
<dbReference type="SMART" id="SM00418">
    <property type="entry name" value="HTH_ARSR"/>
    <property type="match status" value="1"/>
</dbReference>
<dbReference type="AlphaFoldDB" id="N6UUL0"/>
<dbReference type="Gene3D" id="1.10.10.10">
    <property type="entry name" value="Winged helix-like DNA-binding domain superfamily/Winged helix DNA-binding domain"/>
    <property type="match status" value="1"/>
</dbReference>
<organism evidence="2 3">
    <name type="scientific">Rhizobium freirei PRF 81</name>
    <dbReference type="NCBI Taxonomy" id="363754"/>
    <lineage>
        <taxon>Bacteria</taxon>
        <taxon>Pseudomonadati</taxon>
        <taxon>Pseudomonadota</taxon>
        <taxon>Alphaproteobacteria</taxon>
        <taxon>Hyphomicrobiales</taxon>
        <taxon>Rhizobiaceae</taxon>
        <taxon>Rhizobium/Agrobacterium group</taxon>
        <taxon>Rhizobium</taxon>
    </lineage>
</organism>
<dbReference type="InterPro" id="IPR001845">
    <property type="entry name" value="HTH_ArsR_DNA-bd_dom"/>
</dbReference>
<dbReference type="Pfam" id="PF12802">
    <property type="entry name" value="MarR_2"/>
    <property type="match status" value="1"/>
</dbReference>
<dbReference type="InterPro" id="IPR036390">
    <property type="entry name" value="WH_DNA-bd_sf"/>
</dbReference>
<dbReference type="InterPro" id="IPR000835">
    <property type="entry name" value="HTH_MarR-typ"/>
</dbReference>
<protein>
    <submittedName>
        <fullName evidence="2">MarR family transcriptional regulatory protein</fullName>
    </submittedName>
</protein>
<comment type="caution">
    <text evidence="2">The sequence shown here is derived from an EMBL/GenBank/DDBJ whole genome shotgun (WGS) entry which is preliminary data.</text>
</comment>
<dbReference type="CDD" id="cd00090">
    <property type="entry name" value="HTH_ARSR"/>
    <property type="match status" value="1"/>
</dbReference>
<accession>N6UUL0</accession>
<dbReference type="PRINTS" id="PR00598">
    <property type="entry name" value="HTHMARR"/>
</dbReference>
<reference evidence="2 3" key="1">
    <citation type="journal article" date="2012" name="BMC Genomics">
        <title>Genomic basis of broad host range and environmental adaptability of Rhizobium tropici CIAT 899 and Rhizobium sp. PRF 81 which are used in inoculants for common bean (Phaseolus vulgaris L.).</title>
        <authorList>
            <person name="Ormeno-Orrillo E."/>
            <person name="Menna P."/>
            <person name="Almeida L.G."/>
            <person name="Ollero F.J."/>
            <person name="Nicolas M.F."/>
            <person name="Pains Rodrigues E."/>
            <person name="Shigueyoshi Nakatani A."/>
            <person name="Silva Batista J.S."/>
            <person name="Oliveira Chueire L.M."/>
            <person name="Souza R.C."/>
            <person name="Ribeiro Vasconcelos A.T."/>
            <person name="Megias M."/>
            <person name="Hungria M."/>
            <person name="Martinez-Romero E."/>
        </authorList>
    </citation>
    <scope>NUCLEOTIDE SEQUENCE [LARGE SCALE GENOMIC DNA]</scope>
    <source>
        <strain evidence="2 3">PRF 81</strain>
    </source>
</reference>
<proteinExistence type="predicted"/>
<feature type="domain" description="HTH marR-type" evidence="1">
    <location>
        <begin position="16"/>
        <end position="148"/>
    </location>
</feature>
<dbReference type="PANTHER" id="PTHR33164">
    <property type="entry name" value="TRANSCRIPTIONAL REGULATOR, MARR FAMILY"/>
    <property type="match status" value="1"/>
</dbReference>
<dbReference type="InterPro" id="IPR036388">
    <property type="entry name" value="WH-like_DNA-bd_sf"/>
</dbReference>
<dbReference type="STRING" id="363754.RHSP_53040"/>
<dbReference type="Proteomes" id="UP000012429">
    <property type="component" value="Unassembled WGS sequence"/>
</dbReference>
<dbReference type="InterPro" id="IPR011991">
    <property type="entry name" value="ArsR-like_HTH"/>
</dbReference>
<dbReference type="SUPFAM" id="SSF46785">
    <property type="entry name" value="Winged helix' DNA-binding domain"/>
    <property type="match status" value="1"/>
</dbReference>
<dbReference type="EMBL" id="AQHN01000084">
    <property type="protein sequence ID" value="ENN85375.1"/>
    <property type="molecule type" value="Genomic_DNA"/>
</dbReference>
<sequence>MYIEAMETPKNPVSIDYRIREGLARIAMAMRLDDWNKAKGMGLNPTQLAILSLLLGREAGLGVKDIAAHLGVSQPTATDSINALERKGYLEKQPDQSDRRAVIVALTAEGLAAARVEDSEPGLAEQAVKALDGGEQEALLLTLVKMIRQLQEAGEIPVQRMCVTCRYFAPFMHADAARPHHCHFVNAPFGQRELRVDCRDHQHADPTSRAATWETFQAG</sequence>
<dbReference type="GO" id="GO:0006950">
    <property type="term" value="P:response to stress"/>
    <property type="evidence" value="ECO:0007669"/>
    <property type="project" value="TreeGrafter"/>
</dbReference>
<dbReference type="PANTHER" id="PTHR33164:SF89">
    <property type="entry name" value="MARR FAMILY REGULATORY PROTEIN"/>
    <property type="match status" value="1"/>
</dbReference>
<evidence type="ECO:0000259" key="1">
    <source>
        <dbReference type="PROSITE" id="PS50995"/>
    </source>
</evidence>
<evidence type="ECO:0000313" key="2">
    <source>
        <dbReference type="EMBL" id="ENN85375.1"/>
    </source>
</evidence>